<keyword evidence="1" id="KW-0812">Transmembrane</keyword>
<dbReference type="EMBL" id="PETJ01000040">
    <property type="protein sequence ID" value="PIV65056.1"/>
    <property type="molecule type" value="Genomic_DNA"/>
</dbReference>
<keyword evidence="1" id="KW-1133">Transmembrane helix</keyword>
<dbReference type="InterPro" id="IPR001322">
    <property type="entry name" value="Lamin_tail_dom"/>
</dbReference>
<feature type="transmembrane region" description="Helical" evidence="1">
    <location>
        <begin position="57"/>
        <end position="77"/>
    </location>
</feature>
<evidence type="ECO:0000259" key="2">
    <source>
        <dbReference type="Pfam" id="PF00932"/>
    </source>
</evidence>
<proteinExistence type="predicted"/>
<dbReference type="Proteomes" id="UP000230766">
    <property type="component" value="Unassembled WGS sequence"/>
</dbReference>
<gene>
    <name evidence="3" type="ORF">COS09_01565</name>
</gene>
<protein>
    <recommendedName>
        <fullName evidence="2">LTD domain-containing protein</fullName>
    </recommendedName>
</protein>
<feature type="transmembrane region" description="Helical" evidence="1">
    <location>
        <begin position="98"/>
        <end position="115"/>
    </location>
</feature>
<dbReference type="SUPFAM" id="SSF74853">
    <property type="entry name" value="Lamin A/C globular tail domain"/>
    <property type="match status" value="1"/>
</dbReference>
<dbReference type="InterPro" id="IPR036415">
    <property type="entry name" value="Lamin_tail_dom_sf"/>
</dbReference>
<comment type="caution">
    <text evidence="3">The sequence shown here is derived from an EMBL/GenBank/DDBJ whole genome shotgun (WGS) entry which is preliminary data.</text>
</comment>
<dbReference type="Pfam" id="PF00932">
    <property type="entry name" value="LTD"/>
    <property type="match status" value="1"/>
</dbReference>
<evidence type="ECO:0000313" key="3">
    <source>
        <dbReference type="EMBL" id="PIV65056.1"/>
    </source>
</evidence>
<name>A0A2M7EBE0_9BACT</name>
<accession>A0A2M7EBE0</accession>
<organism evidence="3 4">
    <name type="scientific">Candidatus Nealsonbacteria bacterium CG01_land_8_20_14_3_00_12</name>
    <dbReference type="NCBI Taxonomy" id="1974697"/>
    <lineage>
        <taxon>Bacteria</taxon>
        <taxon>Candidatus Nealsoniibacteriota</taxon>
    </lineage>
</organism>
<dbReference type="AlphaFoldDB" id="A0A2M7EBE0"/>
<reference evidence="4" key="1">
    <citation type="submission" date="2017-09" db="EMBL/GenBank/DDBJ databases">
        <title>Depth-based differentiation of microbial function through sediment-hosted aquifers and enrichment of novel symbionts in the deep terrestrial subsurface.</title>
        <authorList>
            <person name="Probst A.J."/>
            <person name="Ladd B."/>
            <person name="Jarett J.K."/>
            <person name="Geller-Mcgrath D.E."/>
            <person name="Sieber C.M.K."/>
            <person name="Emerson J.B."/>
            <person name="Anantharaman K."/>
            <person name="Thomas B.C."/>
            <person name="Malmstrom R."/>
            <person name="Stieglmeier M."/>
            <person name="Klingl A."/>
            <person name="Woyke T."/>
            <person name="Ryan C.M."/>
            <person name="Banfield J.F."/>
        </authorList>
    </citation>
    <scope>NUCLEOTIDE SEQUENCE [LARGE SCALE GENOMIC DNA]</scope>
</reference>
<evidence type="ECO:0000256" key="1">
    <source>
        <dbReference type="SAM" id="Phobius"/>
    </source>
</evidence>
<dbReference type="Gene3D" id="2.60.40.1260">
    <property type="entry name" value="Lamin Tail domain"/>
    <property type="match status" value="1"/>
</dbReference>
<evidence type="ECO:0000313" key="4">
    <source>
        <dbReference type="Proteomes" id="UP000230766"/>
    </source>
</evidence>
<sequence length="860" mass="96509">MLKTKKSKILVLFLLLFLFLGASFVFAQKSLEVTYPKIPGALTPITTKTALPDYIRYIFQLSLFVGALIAFGSFIYGGVRYLISGGSPSAQKDAQSQMSAGILGLIILISAYLILNTINPQLVAFEVSLPPGAPTGPSAPGPPKIKAASYVEIPLGGLIENLWGKSDSSPYKPADCYLFNENGDAIAGSLATRDRLGCIKGLSDAIKIKGKKLKEPVEELQKLYDCQNCCRDCCKNVCNWAKCSEICELDEATGNWKNCNSSNPLANLYCEGTKNEGCWENCGVYPSCENKGMVREYYYQECPANSCEFFQECKCLNCGFESSEIPRTNCICIKKDAEGKPVCCNPDDPSKPYEDILVRALIDKNLLEEGEEDPYPNISDIKTALKELRLKLGLFPLTEEMEKNKKICCPGDTCPPAEEIGITECFLKNPDTKDLIKKILVGEPVDSQKLKTILGIKSVMKYLIEGDLLSTDKNLAKTMLRNLDLLKNEVAINEIAWMGTTADPTDQWIELYNNSKENIDLSNWKLAVKNKFEINLSGTIPAQGFYLLENNENTVSDITANLIYSGNLSDSGETLLLYDEFGNLVEEVNCGSSWFAGDFVSKTSMERMNPQGESSEEENWGSNYSIKVGQERKGDYISGKDRNDNPVYGTPKNPNSIGMGIIPYPDFNSLVNEMRGKLQSEETLREKLILVLRNDENLERMLKSEEALKNILVGDDTRLRNLLSIREVLQILLEEEENLNLLIADPHAKEVIKEILIRTGDWKTPDDEEAEWAELLDNLDETRTNLKLINDFQRDLLWVLDASDLMRLCQEDPISYDQLRIPELANIKIEEVPEWKNIEREVPWIEGFDPAIFYCHKPLW</sequence>
<feature type="domain" description="LTD" evidence="2">
    <location>
        <begin position="488"/>
        <end position="589"/>
    </location>
</feature>
<keyword evidence="1" id="KW-0472">Membrane</keyword>